<dbReference type="InterPro" id="IPR036069">
    <property type="entry name" value="DUF34/NIF3_sf"/>
</dbReference>
<accession>A0A1G2RTY0</accession>
<dbReference type="AlphaFoldDB" id="A0A1G2RTY0"/>
<reference evidence="1 2" key="1">
    <citation type="journal article" date="2016" name="Nat. Commun.">
        <title>Thousands of microbial genomes shed light on interconnected biogeochemical processes in an aquifer system.</title>
        <authorList>
            <person name="Anantharaman K."/>
            <person name="Brown C.T."/>
            <person name="Hug L.A."/>
            <person name="Sharon I."/>
            <person name="Castelle C.J."/>
            <person name="Probst A.J."/>
            <person name="Thomas B.C."/>
            <person name="Singh A."/>
            <person name="Wilkins M.J."/>
            <person name="Karaoz U."/>
            <person name="Brodie E.L."/>
            <person name="Williams K.H."/>
            <person name="Hubbard S.S."/>
            <person name="Banfield J.F."/>
        </authorList>
    </citation>
    <scope>NUCLEOTIDE SEQUENCE [LARGE SCALE GENOMIC DNA]</scope>
</reference>
<proteinExistence type="predicted"/>
<comment type="caution">
    <text evidence="1">The sequence shown here is derived from an EMBL/GenBank/DDBJ whole genome shotgun (WGS) entry which is preliminary data.</text>
</comment>
<organism evidence="1 2">
    <name type="scientific">Candidatus Wildermuthbacteria bacterium RIFCSPLOWO2_02_FULL_47_9c</name>
    <dbReference type="NCBI Taxonomy" id="1802466"/>
    <lineage>
        <taxon>Bacteria</taxon>
        <taxon>Candidatus Wildermuthiibacteriota</taxon>
    </lineage>
</organism>
<dbReference type="Proteomes" id="UP000178222">
    <property type="component" value="Unassembled WGS sequence"/>
</dbReference>
<protein>
    <submittedName>
        <fullName evidence="1">NGG1p interacting factor NIF3</fullName>
    </submittedName>
</protein>
<name>A0A1G2RTY0_9BACT</name>
<dbReference type="SUPFAM" id="SSF102705">
    <property type="entry name" value="NIF3 (NGG1p interacting factor 3)-like"/>
    <property type="match status" value="1"/>
</dbReference>
<gene>
    <name evidence="1" type="ORF">A3J30_01850</name>
</gene>
<evidence type="ECO:0000313" key="1">
    <source>
        <dbReference type="EMBL" id="OHA76257.1"/>
    </source>
</evidence>
<dbReference type="EMBL" id="MHUL01000037">
    <property type="protein sequence ID" value="OHA76257.1"/>
    <property type="molecule type" value="Genomic_DNA"/>
</dbReference>
<evidence type="ECO:0000313" key="2">
    <source>
        <dbReference type="Proteomes" id="UP000178222"/>
    </source>
</evidence>
<sequence length="318" mass="35569">MKIEDIYALSIRKGIEADPRGEERVQKSLERKREKFEKLAGHEKEEFDQESLKNPYSDTRVLYVAEDKEIKKVLVGIDIEAAEILLAKELGDIDLVVAHHPSGRAIQDLHEVMDMQADILYSYGVPINVAEGLMRERKSEVFRTWNPRNNWRAVDAARLLGVNFLCMHTATDNQAAKFLREKIEAEGPERVEDVMNALRAIEEYKKAIEMGAGPVILSGKPENRCGTVYVGMTGGTEPPPKLYEKMAQAGIGTIVDMHIGEEHKKEVEAASMNIVVTGHMSSDSIGMNLILDELEKQGIEIVPCSGLIRVSRNATQML</sequence>